<accession>A0A0D3D2B5</accession>
<proteinExistence type="predicted"/>
<feature type="domain" description="Reverse transcriptase zinc-binding" evidence="1">
    <location>
        <begin position="9"/>
        <end position="75"/>
    </location>
</feature>
<protein>
    <recommendedName>
        <fullName evidence="1">Reverse transcriptase zinc-binding domain-containing protein</fullName>
    </recommendedName>
</protein>
<dbReference type="HOGENOM" id="CLU_000680_15_2_1"/>
<organism evidence="2 3">
    <name type="scientific">Brassica oleracea var. oleracea</name>
    <dbReference type="NCBI Taxonomy" id="109376"/>
    <lineage>
        <taxon>Eukaryota</taxon>
        <taxon>Viridiplantae</taxon>
        <taxon>Streptophyta</taxon>
        <taxon>Embryophyta</taxon>
        <taxon>Tracheophyta</taxon>
        <taxon>Spermatophyta</taxon>
        <taxon>Magnoliopsida</taxon>
        <taxon>eudicotyledons</taxon>
        <taxon>Gunneridae</taxon>
        <taxon>Pentapetalae</taxon>
        <taxon>rosids</taxon>
        <taxon>malvids</taxon>
        <taxon>Brassicales</taxon>
        <taxon>Brassicaceae</taxon>
        <taxon>Brassiceae</taxon>
        <taxon>Brassica</taxon>
    </lineage>
</organism>
<name>A0A0D3D2B5_BRAOL</name>
<dbReference type="Pfam" id="PF13966">
    <property type="entry name" value="zf-RVT"/>
    <property type="match status" value="1"/>
</dbReference>
<dbReference type="Proteomes" id="UP000032141">
    <property type="component" value="Chromosome C7"/>
</dbReference>
<sequence length="156" mass="18120">MFGPTVDALKSFCWKIRCPPKMKHFLWQLVTGCIAVKKNLQARGINGDICCARCDTDEESVNHVFFECPPALRVWALSKIPSNPAIFPTGSLFTNMDHLFWRIYPQLDDHQFAWILWYIWKGRNNKVFSNLDMDPRETIKLAETESTLWAEAQIVK</sequence>
<dbReference type="InterPro" id="IPR026960">
    <property type="entry name" value="RVT-Znf"/>
</dbReference>
<dbReference type="eggNOG" id="KOG1075">
    <property type="taxonomic scope" value="Eukaryota"/>
</dbReference>
<dbReference type="OMA" id="FCWKIRC"/>
<reference evidence="2" key="2">
    <citation type="submission" date="2015-03" db="UniProtKB">
        <authorList>
            <consortium name="EnsemblPlants"/>
        </authorList>
    </citation>
    <scope>IDENTIFICATION</scope>
</reference>
<evidence type="ECO:0000313" key="3">
    <source>
        <dbReference type="Proteomes" id="UP000032141"/>
    </source>
</evidence>
<reference evidence="2 3" key="1">
    <citation type="journal article" date="2014" name="Genome Biol.">
        <title>Transcriptome and methylome profiling reveals relics of genome dominance in the mesopolyploid Brassica oleracea.</title>
        <authorList>
            <person name="Parkin I.A."/>
            <person name="Koh C."/>
            <person name="Tang H."/>
            <person name="Robinson S.J."/>
            <person name="Kagale S."/>
            <person name="Clarke W.E."/>
            <person name="Town C.D."/>
            <person name="Nixon J."/>
            <person name="Krishnakumar V."/>
            <person name="Bidwell S.L."/>
            <person name="Denoeud F."/>
            <person name="Belcram H."/>
            <person name="Links M.G."/>
            <person name="Just J."/>
            <person name="Clarke C."/>
            <person name="Bender T."/>
            <person name="Huebert T."/>
            <person name="Mason A.S."/>
            <person name="Pires J.C."/>
            <person name="Barker G."/>
            <person name="Moore J."/>
            <person name="Walley P.G."/>
            <person name="Manoli S."/>
            <person name="Batley J."/>
            <person name="Edwards D."/>
            <person name="Nelson M.N."/>
            <person name="Wang X."/>
            <person name="Paterson A.H."/>
            <person name="King G."/>
            <person name="Bancroft I."/>
            <person name="Chalhoub B."/>
            <person name="Sharpe A.G."/>
        </authorList>
    </citation>
    <scope>NUCLEOTIDE SEQUENCE</scope>
    <source>
        <strain evidence="2 3">cv. TO1000</strain>
    </source>
</reference>
<dbReference type="EnsemblPlants" id="Bo7g003720.1">
    <property type="protein sequence ID" value="Bo7g003720.1"/>
    <property type="gene ID" value="Bo7g003720"/>
</dbReference>
<evidence type="ECO:0000313" key="2">
    <source>
        <dbReference type="EnsemblPlants" id="Bo7g003720.1"/>
    </source>
</evidence>
<evidence type="ECO:0000259" key="1">
    <source>
        <dbReference type="Pfam" id="PF13966"/>
    </source>
</evidence>
<keyword evidence="3" id="KW-1185">Reference proteome</keyword>
<dbReference type="AlphaFoldDB" id="A0A0D3D2B5"/>
<dbReference type="Gramene" id="Bo7g003720.1">
    <property type="protein sequence ID" value="Bo7g003720.1"/>
    <property type="gene ID" value="Bo7g003720"/>
</dbReference>